<feature type="compositionally biased region" description="Basic and acidic residues" evidence="1">
    <location>
        <begin position="37"/>
        <end position="49"/>
    </location>
</feature>
<dbReference type="AlphaFoldDB" id="A0A504Z1J9"/>
<sequence>MDSVDAAAVVTASPNKPEPKVEELKRKSNGDAATVEAGEKNGKEDEPVVKKVKLVDSVSLTEKGEPETEAEPDESGDKSNDKSGDKLSEKSSDKSSDEVEAELNGEKLKDGEVEVNESDEEDEETEVNGSNGDKQDLPKDDTAEPEAAEESKE</sequence>
<feature type="compositionally biased region" description="Acidic residues" evidence="1">
    <location>
        <begin position="113"/>
        <end position="126"/>
    </location>
</feature>
<dbReference type="EMBL" id="SUNJ01001624">
    <property type="protein sequence ID" value="TPP66585.1"/>
    <property type="molecule type" value="Genomic_DNA"/>
</dbReference>
<accession>A0A504Z1J9</accession>
<feature type="compositionally biased region" description="Acidic residues" evidence="1">
    <location>
        <begin position="143"/>
        <end position="153"/>
    </location>
</feature>
<feature type="compositionally biased region" description="Basic and acidic residues" evidence="1">
    <location>
        <begin position="75"/>
        <end position="97"/>
    </location>
</feature>
<feature type="region of interest" description="Disordered" evidence="1">
    <location>
        <begin position="1"/>
        <end position="153"/>
    </location>
</feature>
<keyword evidence="3" id="KW-1185">Reference proteome</keyword>
<name>A0A504Z1J9_FASGI</name>
<dbReference type="OrthoDB" id="10610045at2759"/>
<reference evidence="2 3" key="1">
    <citation type="submission" date="2019-04" db="EMBL/GenBank/DDBJ databases">
        <title>Annotation for the trematode Fasciola gigantica.</title>
        <authorList>
            <person name="Choi Y.-J."/>
        </authorList>
    </citation>
    <scope>NUCLEOTIDE SEQUENCE [LARGE SCALE GENOMIC DNA]</scope>
    <source>
        <strain evidence="2">Uganda_cow_1</strain>
    </source>
</reference>
<protein>
    <submittedName>
        <fullName evidence="2">Uncharacterized protein</fullName>
    </submittedName>
</protein>
<dbReference type="Proteomes" id="UP000316759">
    <property type="component" value="Unassembled WGS sequence"/>
</dbReference>
<feature type="compositionally biased region" description="Basic and acidic residues" evidence="1">
    <location>
        <begin position="133"/>
        <end position="142"/>
    </location>
</feature>
<feature type="compositionally biased region" description="Basic and acidic residues" evidence="1">
    <location>
        <begin position="17"/>
        <end position="29"/>
    </location>
</feature>
<gene>
    <name evidence="2" type="ORF">FGIG_07895</name>
</gene>
<organism evidence="2 3">
    <name type="scientific">Fasciola gigantica</name>
    <name type="common">Giant liver fluke</name>
    <dbReference type="NCBI Taxonomy" id="46835"/>
    <lineage>
        <taxon>Eukaryota</taxon>
        <taxon>Metazoa</taxon>
        <taxon>Spiralia</taxon>
        <taxon>Lophotrochozoa</taxon>
        <taxon>Platyhelminthes</taxon>
        <taxon>Trematoda</taxon>
        <taxon>Digenea</taxon>
        <taxon>Plagiorchiida</taxon>
        <taxon>Echinostomata</taxon>
        <taxon>Echinostomatoidea</taxon>
        <taxon>Fasciolidae</taxon>
        <taxon>Fasciola</taxon>
    </lineage>
</organism>
<evidence type="ECO:0000256" key="1">
    <source>
        <dbReference type="SAM" id="MobiDB-lite"/>
    </source>
</evidence>
<evidence type="ECO:0000313" key="2">
    <source>
        <dbReference type="EMBL" id="TPP66585.1"/>
    </source>
</evidence>
<evidence type="ECO:0000313" key="3">
    <source>
        <dbReference type="Proteomes" id="UP000316759"/>
    </source>
</evidence>
<proteinExistence type="predicted"/>
<feature type="compositionally biased region" description="Low complexity" evidence="1">
    <location>
        <begin position="1"/>
        <end position="13"/>
    </location>
</feature>
<comment type="caution">
    <text evidence="2">The sequence shown here is derived from an EMBL/GenBank/DDBJ whole genome shotgun (WGS) entry which is preliminary data.</text>
</comment>